<dbReference type="InterPro" id="IPR025291">
    <property type="entry name" value="DUF4153"/>
</dbReference>
<feature type="transmembrane region" description="Helical" evidence="1">
    <location>
        <begin position="284"/>
        <end position="305"/>
    </location>
</feature>
<gene>
    <name evidence="2" type="ordered locus">ANT_18930</name>
</gene>
<evidence type="ECO:0000313" key="3">
    <source>
        <dbReference type="Proteomes" id="UP000008922"/>
    </source>
</evidence>
<protein>
    <submittedName>
        <fullName evidence="2">Uncharacterized protein</fullName>
    </submittedName>
</protein>
<dbReference type="Proteomes" id="UP000008922">
    <property type="component" value="Chromosome"/>
</dbReference>
<feature type="transmembrane region" description="Helical" evidence="1">
    <location>
        <begin position="353"/>
        <end position="374"/>
    </location>
</feature>
<sequence>MKNYYSFWFAAFVIACGVDFLFWGKPIGVSFPLWVLLVMSSAIYLAWKTKMRPARENLFLGVAGFGLALLPLLRAEPFTQVVAVLLTLLVLMLWAATLRTGHWLRYNLWDYIRTVAVLIFEAVTNPFRQQTFSQPHSQESQKSLPRQGWAVLRGILLSLPVLGVLVILLASADLVFAERLQTVFGALRLDKFPETLFRLFYVCVLTVIFCGVLLHTFFPVYPVQPTREKRLFPPFLGWTESSIVLSSVILLFVFFVILQFQYLFGGQANIHEAGFTYAEYARRGFGELVWVALISLMLILSLHAVCRCDTSSYQRGFIFLSSLLIILVSVILASAMQRLILYEQAYGFTRLRTYTHIFIPWLGGLFLAVLGLLITNRMHQLAPVLFILVIGFGLCVGFWNIDGWIARQNVQRVLAGEDLDGEYLQILSADAVPELIRLVQEKGLPESAKEELLIGLACRASQSAVSVPAWQSFNLSEARAQKLLSSHAYLWKNYPIQQDSDGRYVLQNGSPRYCREVRGVN</sequence>
<dbReference type="STRING" id="926569.ANT_18930"/>
<feature type="transmembrane region" description="Helical" evidence="1">
    <location>
        <begin position="81"/>
        <end position="98"/>
    </location>
</feature>
<name>E8N655_ANATU</name>
<feature type="transmembrane region" description="Helical" evidence="1">
    <location>
        <begin position="7"/>
        <end position="23"/>
    </location>
</feature>
<dbReference type="Pfam" id="PF13687">
    <property type="entry name" value="DUF4153"/>
    <property type="match status" value="1"/>
</dbReference>
<dbReference type="InParanoid" id="E8N655"/>
<keyword evidence="1" id="KW-1133">Transmembrane helix</keyword>
<feature type="transmembrane region" description="Helical" evidence="1">
    <location>
        <begin position="29"/>
        <end position="46"/>
    </location>
</feature>
<evidence type="ECO:0000313" key="2">
    <source>
        <dbReference type="EMBL" id="BAJ63919.1"/>
    </source>
</evidence>
<feature type="transmembrane region" description="Helical" evidence="1">
    <location>
        <begin position="317"/>
        <end position="341"/>
    </location>
</feature>
<keyword evidence="1" id="KW-0812">Transmembrane</keyword>
<evidence type="ECO:0000256" key="1">
    <source>
        <dbReference type="SAM" id="Phobius"/>
    </source>
</evidence>
<dbReference type="OrthoDB" id="9767931at2"/>
<organism evidence="2 3">
    <name type="scientific">Anaerolinea thermophila (strain DSM 14523 / JCM 11388 / NBRC 100420 / UNI-1)</name>
    <dbReference type="NCBI Taxonomy" id="926569"/>
    <lineage>
        <taxon>Bacteria</taxon>
        <taxon>Bacillati</taxon>
        <taxon>Chloroflexota</taxon>
        <taxon>Anaerolineae</taxon>
        <taxon>Anaerolineales</taxon>
        <taxon>Anaerolineaceae</taxon>
        <taxon>Anaerolinea</taxon>
    </lineage>
</organism>
<keyword evidence="1" id="KW-0472">Membrane</keyword>
<dbReference type="eggNOG" id="COG0810">
    <property type="taxonomic scope" value="Bacteria"/>
</dbReference>
<dbReference type="HOGENOM" id="CLU_025121_1_1_0"/>
<feature type="transmembrane region" description="Helical" evidence="1">
    <location>
        <begin position="58"/>
        <end position="75"/>
    </location>
</feature>
<feature type="transmembrane region" description="Helical" evidence="1">
    <location>
        <begin position="150"/>
        <end position="176"/>
    </location>
</feature>
<reference evidence="2 3" key="1">
    <citation type="submission" date="2010-12" db="EMBL/GenBank/DDBJ databases">
        <title>Whole genome sequence of Anaerolinea thermophila UNI-1.</title>
        <authorList>
            <person name="Narita-Yamada S."/>
            <person name="Kishi E."/>
            <person name="Watanabe Y."/>
            <person name="Takasaki K."/>
            <person name="Ankai A."/>
            <person name="Oguchi A."/>
            <person name="Fukui S."/>
            <person name="Takahashi M."/>
            <person name="Yashiro I."/>
            <person name="Hosoyama A."/>
            <person name="Sekiguchi Y."/>
            <person name="Hanada S."/>
            <person name="Fujita N."/>
        </authorList>
    </citation>
    <scope>NUCLEOTIDE SEQUENCE [LARGE SCALE GENOMIC DNA]</scope>
    <source>
        <strain evidence="3">DSM 14523 / JCM 11388 / NBRC 100420 / UNI-1</strain>
    </source>
</reference>
<accession>E8N655</accession>
<keyword evidence="3" id="KW-1185">Reference proteome</keyword>
<dbReference type="EMBL" id="AP012029">
    <property type="protein sequence ID" value="BAJ63919.1"/>
    <property type="molecule type" value="Genomic_DNA"/>
</dbReference>
<feature type="transmembrane region" description="Helical" evidence="1">
    <location>
        <begin position="242"/>
        <end position="264"/>
    </location>
</feature>
<feature type="transmembrane region" description="Helical" evidence="1">
    <location>
        <begin position="196"/>
        <end position="221"/>
    </location>
</feature>
<dbReference type="PROSITE" id="PS51257">
    <property type="entry name" value="PROKAR_LIPOPROTEIN"/>
    <property type="match status" value="1"/>
</dbReference>
<feature type="transmembrane region" description="Helical" evidence="1">
    <location>
        <begin position="381"/>
        <end position="401"/>
    </location>
</feature>
<dbReference type="AlphaFoldDB" id="E8N655"/>
<dbReference type="KEGG" id="atm:ANT_18930"/>
<proteinExistence type="predicted"/>